<evidence type="ECO:0000256" key="1">
    <source>
        <dbReference type="ARBA" id="ARBA00007736"/>
    </source>
</evidence>
<dbReference type="CDD" id="cd13228">
    <property type="entry name" value="PHear_NECAP"/>
    <property type="match status" value="1"/>
</dbReference>
<feature type="region of interest" description="Disordered" evidence="2">
    <location>
        <begin position="161"/>
        <end position="267"/>
    </location>
</feature>
<evidence type="ECO:0000259" key="3">
    <source>
        <dbReference type="Pfam" id="PF07933"/>
    </source>
</evidence>
<name>A0ABM1BBH0_LIMPO</name>
<evidence type="ECO:0000256" key="2">
    <source>
        <dbReference type="SAM" id="MobiDB-lite"/>
    </source>
</evidence>
<dbReference type="InterPro" id="IPR012466">
    <property type="entry name" value="NECAP_PHear"/>
</dbReference>
<evidence type="ECO:0000313" key="5">
    <source>
        <dbReference type="RefSeq" id="XP_013778655.1"/>
    </source>
</evidence>
<feature type="compositionally biased region" description="Low complexity" evidence="2">
    <location>
        <begin position="195"/>
        <end position="204"/>
    </location>
</feature>
<sequence length="267" mass="29036">MDQYERVLLIKQEVFIYKIPPRTSNRGFRATDWKLDAPDFTGRLRVVVKGSECIIKIEDKNSGELFAKCPVDKYPGIAVETVLDSSRYFVLRIQDDAGHSAFVGIGFADRGDSFDLNVALQDHFKSATKDEELEQEWEKDGKKHLDLSFKEGETIKINMNIGKKSGTSRPKAKAPIGSGNITGLLPPPPGGVKIPSPSESVSPVVPQPTQPNSTGASISYVSDLLDLGETAPHSTGPMENWGDFASAQGTANKPDGNKAGQGSWVQF</sequence>
<reference evidence="5" key="1">
    <citation type="submission" date="2025-08" db="UniProtKB">
        <authorList>
            <consortium name="RefSeq"/>
        </authorList>
    </citation>
    <scope>IDENTIFICATION</scope>
    <source>
        <tissue evidence="5">Muscle</tissue>
    </source>
</reference>
<dbReference type="Pfam" id="PF07933">
    <property type="entry name" value="DUF1681"/>
    <property type="match status" value="1"/>
</dbReference>
<keyword evidence="4" id="KW-1185">Reference proteome</keyword>
<comment type="similarity">
    <text evidence="1">Belongs to the NECAP family.</text>
</comment>
<dbReference type="PANTHER" id="PTHR12847">
    <property type="entry name" value="ATP-BINDING CASSETTE ABC TRANSPORTER-RELATED"/>
    <property type="match status" value="1"/>
</dbReference>
<feature type="domain" description="NECAP PHear" evidence="3">
    <location>
        <begin position="4"/>
        <end position="159"/>
    </location>
</feature>
<dbReference type="GeneID" id="106463205"/>
<gene>
    <name evidence="5" type="primary">LOC106463205</name>
</gene>
<dbReference type="PANTHER" id="PTHR12847:SF9">
    <property type="entry name" value="NECAP-LIKE PROTEIN CG9132"/>
    <property type="match status" value="1"/>
</dbReference>
<proteinExistence type="inferred from homology"/>
<dbReference type="RefSeq" id="XP_013778655.1">
    <property type="nucleotide sequence ID" value="XM_013923201.2"/>
</dbReference>
<dbReference type="SUPFAM" id="SSF50729">
    <property type="entry name" value="PH domain-like"/>
    <property type="match status" value="1"/>
</dbReference>
<protein>
    <submittedName>
        <fullName evidence="5">NECAP-like protein CG9132</fullName>
    </submittedName>
</protein>
<evidence type="ECO:0000313" key="4">
    <source>
        <dbReference type="Proteomes" id="UP000694941"/>
    </source>
</evidence>
<dbReference type="InterPro" id="IPR011993">
    <property type="entry name" value="PH-like_dom_sf"/>
</dbReference>
<dbReference type="Proteomes" id="UP000694941">
    <property type="component" value="Unplaced"/>
</dbReference>
<dbReference type="Gene3D" id="2.30.29.30">
    <property type="entry name" value="Pleckstrin-homology domain (PH domain)/Phosphotyrosine-binding domain (PTB)"/>
    <property type="match status" value="1"/>
</dbReference>
<accession>A0ABM1BBH0</accession>
<organism evidence="4 5">
    <name type="scientific">Limulus polyphemus</name>
    <name type="common">Atlantic horseshoe crab</name>
    <dbReference type="NCBI Taxonomy" id="6850"/>
    <lineage>
        <taxon>Eukaryota</taxon>
        <taxon>Metazoa</taxon>
        <taxon>Ecdysozoa</taxon>
        <taxon>Arthropoda</taxon>
        <taxon>Chelicerata</taxon>
        <taxon>Merostomata</taxon>
        <taxon>Xiphosura</taxon>
        <taxon>Limulidae</taxon>
        <taxon>Limulus</taxon>
    </lineage>
</organism>